<dbReference type="EMBL" id="CP136920">
    <property type="protein sequence ID" value="WOO42970.1"/>
    <property type="molecule type" value="Genomic_DNA"/>
</dbReference>
<dbReference type="KEGG" id="puo:RZN69_07680"/>
<keyword evidence="4" id="KW-1185">Reference proteome</keyword>
<feature type="chain" id="PRO_5042883619" evidence="2">
    <location>
        <begin position="25"/>
        <end position="164"/>
    </location>
</feature>
<evidence type="ECO:0000313" key="3">
    <source>
        <dbReference type="EMBL" id="WOO42970.1"/>
    </source>
</evidence>
<dbReference type="AlphaFoldDB" id="A0AAQ3LFP6"/>
<feature type="compositionally biased region" description="Basic residues" evidence="1">
    <location>
        <begin position="33"/>
        <end position="46"/>
    </location>
</feature>
<feature type="signal peptide" evidence="2">
    <location>
        <begin position="1"/>
        <end position="24"/>
    </location>
</feature>
<reference evidence="3 4" key="1">
    <citation type="submission" date="2023-10" db="EMBL/GenBank/DDBJ databases">
        <title>Rubellicoccus peritrichatus gen. nov., sp. nov., isolated from an algae of coral reef tank.</title>
        <authorList>
            <person name="Luo J."/>
        </authorList>
    </citation>
    <scope>NUCLEOTIDE SEQUENCE [LARGE SCALE GENOMIC DNA]</scope>
    <source>
        <strain evidence="3 4">CR14</strain>
    </source>
</reference>
<evidence type="ECO:0000256" key="1">
    <source>
        <dbReference type="SAM" id="MobiDB-lite"/>
    </source>
</evidence>
<accession>A0AAQ3LFP6</accession>
<keyword evidence="2" id="KW-0732">Signal</keyword>
<dbReference type="RefSeq" id="WP_317835504.1">
    <property type="nucleotide sequence ID" value="NZ_CP136920.1"/>
</dbReference>
<feature type="region of interest" description="Disordered" evidence="1">
    <location>
        <begin position="25"/>
        <end position="53"/>
    </location>
</feature>
<proteinExistence type="predicted"/>
<evidence type="ECO:0000256" key="2">
    <source>
        <dbReference type="SAM" id="SignalP"/>
    </source>
</evidence>
<evidence type="ECO:0000313" key="4">
    <source>
        <dbReference type="Proteomes" id="UP001304300"/>
    </source>
</evidence>
<dbReference type="Proteomes" id="UP001304300">
    <property type="component" value="Chromosome"/>
</dbReference>
<protein>
    <submittedName>
        <fullName evidence="3">Uncharacterized protein</fullName>
    </submittedName>
</protein>
<sequence length="164" mass="18285">MKKINHIIIALVLASSLSSTTLFAGGNHDHGHGSHAHTEKHHKKKPGPNGGRVITKVEPRAEFFVTPDKKVQITFLNDDYQAIEPSEQKVTLIGGDRSNPTRIKFIEKDNTLISDQTLPDIKNMPVVLQIKTTPASKTVREKFYLNFSSCPTCDYEEYACICGH</sequence>
<name>A0AAQ3LFP6_9BACT</name>
<organism evidence="3 4">
    <name type="scientific">Rubellicoccus peritrichatus</name>
    <dbReference type="NCBI Taxonomy" id="3080537"/>
    <lineage>
        <taxon>Bacteria</taxon>
        <taxon>Pseudomonadati</taxon>
        <taxon>Verrucomicrobiota</taxon>
        <taxon>Opitutia</taxon>
        <taxon>Puniceicoccales</taxon>
        <taxon>Cerasicoccaceae</taxon>
        <taxon>Rubellicoccus</taxon>
    </lineage>
</organism>
<gene>
    <name evidence="3" type="ORF">RZN69_07680</name>
</gene>